<organism evidence="1 2">
    <name type="scientific">Datura stramonium</name>
    <name type="common">Jimsonweed</name>
    <name type="synonym">Common thornapple</name>
    <dbReference type="NCBI Taxonomy" id="4076"/>
    <lineage>
        <taxon>Eukaryota</taxon>
        <taxon>Viridiplantae</taxon>
        <taxon>Streptophyta</taxon>
        <taxon>Embryophyta</taxon>
        <taxon>Tracheophyta</taxon>
        <taxon>Spermatophyta</taxon>
        <taxon>Magnoliopsida</taxon>
        <taxon>eudicotyledons</taxon>
        <taxon>Gunneridae</taxon>
        <taxon>Pentapetalae</taxon>
        <taxon>asterids</taxon>
        <taxon>lamiids</taxon>
        <taxon>Solanales</taxon>
        <taxon>Solanaceae</taxon>
        <taxon>Solanoideae</taxon>
        <taxon>Datureae</taxon>
        <taxon>Datura</taxon>
    </lineage>
</organism>
<sequence length="124" mass="14407">MVKLRGPWSHVGKSMYLFSRPLSTIHTYIVQSVGSSHGYRDKFWLLLQFHLMNGGINRTTSLPSYGDSWDMRRINNVTNESARQRLSWRRHWSACHASKLAQWPACHAALPTTLSWHISFCFVM</sequence>
<keyword evidence="2" id="KW-1185">Reference proteome</keyword>
<protein>
    <submittedName>
        <fullName evidence="1">Uncharacterized protein</fullName>
    </submittedName>
</protein>
<evidence type="ECO:0000313" key="1">
    <source>
        <dbReference type="EMBL" id="MCE0481622.1"/>
    </source>
</evidence>
<gene>
    <name evidence="1" type="ORF">HAX54_039499</name>
</gene>
<dbReference type="EMBL" id="JACEIK010005485">
    <property type="protein sequence ID" value="MCE0481622.1"/>
    <property type="molecule type" value="Genomic_DNA"/>
</dbReference>
<proteinExistence type="predicted"/>
<name>A0ABS8VN63_DATST</name>
<dbReference type="Proteomes" id="UP000823775">
    <property type="component" value="Unassembled WGS sequence"/>
</dbReference>
<reference evidence="1 2" key="1">
    <citation type="journal article" date="2021" name="BMC Genomics">
        <title>Datura genome reveals duplications of psychoactive alkaloid biosynthetic genes and high mutation rate following tissue culture.</title>
        <authorList>
            <person name="Rajewski A."/>
            <person name="Carter-House D."/>
            <person name="Stajich J."/>
            <person name="Litt A."/>
        </authorList>
    </citation>
    <scope>NUCLEOTIDE SEQUENCE [LARGE SCALE GENOMIC DNA]</scope>
    <source>
        <strain evidence="1">AR-01</strain>
    </source>
</reference>
<evidence type="ECO:0000313" key="2">
    <source>
        <dbReference type="Proteomes" id="UP000823775"/>
    </source>
</evidence>
<accession>A0ABS8VN63</accession>
<comment type="caution">
    <text evidence="1">The sequence shown here is derived from an EMBL/GenBank/DDBJ whole genome shotgun (WGS) entry which is preliminary data.</text>
</comment>